<dbReference type="PANTHER" id="PTHR30011:SF16">
    <property type="entry name" value="C2H2 FINGER DOMAIN TRANSCRIPTION FACTOR (EUROFUNG)-RELATED"/>
    <property type="match status" value="1"/>
</dbReference>
<feature type="domain" description="Luciferase-like" evidence="6">
    <location>
        <begin position="32"/>
        <end position="278"/>
    </location>
</feature>
<keyword evidence="2" id="KW-0288">FMN</keyword>
<dbReference type="Gene3D" id="3.20.20.30">
    <property type="entry name" value="Luciferase-like domain"/>
    <property type="match status" value="1"/>
</dbReference>
<dbReference type="Proteomes" id="UP001595975">
    <property type="component" value="Unassembled WGS sequence"/>
</dbReference>
<reference evidence="8" key="1">
    <citation type="journal article" date="2019" name="Int. J. Syst. Evol. Microbiol.">
        <title>The Global Catalogue of Microorganisms (GCM) 10K type strain sequencing project: providing services to taxonomists for standard genome sequencing and annotation.</title>
        <authorList>
            <consortium name="The Broad Institute Genomics Platform"/>
            <consortium name="The Broad Institute Genome Sequencing Center for Infectious Disease"/>
            <person name="Wu L."/>
            <person name="Ma J."/>
        </authorList>
    </citation>
    <scope>NUCLEOTIDE SEQUENCE [LARGE SCALE GENOMIC DNA]</scope>
    <source>
        <strain evidence="8">CGMCC 4.1437</strain>
    </source>
</reference>
<comment type="similarity">
    <text evidence="5">Belongs to the NtaA/SnaA/DszA monooxygenase family.</text>
</comment>
<dbReference type="InterPro" id="IPR051260">
    <property type="entry name" value="Diverse_substr_monoxygenases"/>
</dbReference>
<evidence type="ECO:0000256" key="5">
    <source>
        <dbReference type="ARBA" id="ARBA00033748"/>
    </source>
</evidence>
<dbReference type="RefSeq" id="WP_380226420.1">
    <property type="nucleotide sequence ID" value="NZ_JBHSOF010000020.1"/>
</dbReference>
<gene>
    <name evidence="7" type="ORF">ACFP3U_17240</name>
</gene>
<evidence type="ECO:0000259" key="6">
    <source>
        <dbReference type="Pfam" id="PF00296"/>
    </source>
</evidence>
<evidence type="ECO:0000256" key="3">
    <source>
        <dbReference type="ARBA" id="ARBA00023002"/>
    </source>
</evidence>
<comment type="caution">
    <text evidence="7">The sequence shown here is derived from an EMBL/GenBank/DDBJ whole genome shotgun (WGS) entry which is preliminary data.</text>
</comment>
<dbReference type="EMBL" id="JBHSOF010000020">
    <property type="protein sequence ID" value="MFC5664727.1"/>
    <property type="molecule type" value="Genomic_DNA"/>
</dbReference>
<keyword evidence="4" id="KW-0503">Monooxygenase</keyword>
<dbReference type="InterPro" id="IPR016215">
    <property type="entry name" value="NTA_MOA"/>
</dbReference>
<name>A0ABW0X4J7_9ACTN</name>
<keyword evidence="8" id="KW-1185">Reference proteome</keyword>
<evidence type="ECO:0000256" key="2">
    <source>
        <dbReference type="ARBA" id="ARBA00022643"/>
    </source>
</evidence>
<dbReference type="PIRSF" id="PIRSF000337">
    <property type="entry name" value="NTA_MOA"/>
    <property type="match status" value="1"/>
</dbReference>
<dbReference type="InterPro" id="IPR011251">
    <property type="entry name" value="Luciferase-like_dom"/>
</dbReference>
<evidence type="ECO:0000313" key="8">
    <source>
        <dbReference type="Proteomes" id="UP001595975"/>
    </source>
</evidence>
<evidence type="ECO:0000256" key="4">
    <source>
        <dbReference type="ARBA" id="ARBA00023033"/>
    </source>
</evidence>
<proteinExistence type="inferred from homology"/>
<sequence length="370" mass="38697">MPRQLHLSAALDSPALDGPGLDSPGLDSPGHVDAAHLIALARLAERATLDFVTLDDSYAPEPRRLDALATFARIAPVTRGLGLVPTVTTTHTEPFHTSVAVTTLDWVSEGRAGWLVGVSDTEAEARAFGRKDTAPADALWAEAADAAEVASRLWDSWEDDAEIRDAATGRFVDRAKLHHIDFEGPYFSVRGPSITPRPPQGRPVVAVTVAATDLAPDAGPGGRARVATAARYADVVLLDAPDRATRLTAATELRLRGGEALRILARVPAALDTAAAVSALLTEVTEGGGGVDGFHLVPADPARDLAALADHVVPALRERGLFRTGYTGRTLRDRLGLARPTSRYALAGAAAAPLVSPVSSSPAATAEVTR</sequence>
<dbReference type="PANTHER" id="PTHR30011">
    <property type="entry name" value="ALKANESULFONATE MONOOXYGENASE-RELATED"/>
    <property type="match status" value="1"/>
</dbReference>
<dbReference type="SUPFAM" id="SSF51679">
    <property type="entry name" value="Bacterial luciferase-like"/>
    <property type="match status" value="1"/>
</dbReference>
<keyword evidence="3" id="KW-0560">Oxidoreductase</keyword>
<evidence type="ECO:0000256" key="1">
    <source>
        <dbReference type="ARBA" id="ARBA00022630"/>
    </source>
</evidence>
<protein>
    <submittedName>
        <fullName evidence="7">LLM class flavin-dependent oxidoreductase</fullName>
    </submittedName>
</protein>
<dbReference type="Pfam" id="PF00296">
    <property type="entry name" value="Bac_luciferase"/>
    <property type="match status" value="1"/>
</dbReference>
<evidence type="ECO:0000313" key="7">
    <source>
        <dbReference type="EMBL" id="MFC5664727.1"/>
    </source>
</evidence>
<dbReference type="InterPro" id="IPR036661">
    <property type="entry name" value="Luciferase-like_sf"/>
</dbReference>
<keyword evidence="1" id="KW-0285">Flavoprotein</keyword>
<organism evidence="7 8">
    <name type="scientific">Kitasatospora misakiensis</name>
    <dbReference type="NCBI Taxonomy" id="67330"/>
    <lineage>
        <taxon>Bacteria</taxon>
        <taxon>Bacillati</taxon>
        <taxon>Actinomycetota</taxon>
        <taxon>Actinomycetes</taxon>
        <taxon>Kitasatosporales</taxon>
        <taxon>Streptomycetaceae</taxon>
        <taxon>Kitasatospora</taxon>
    </lineage>
</organism>
<accession>A0ABW0X4J7</accession>